<accession>M0M4C7</accession>
<dbReference type="OrthoDB" id="11098at2157"/>
<dbReference type="Pfam" id="PF00535">
    <property type="entry name" value="Glycos_transf_2"/>
    <property type="match status" value="1"/>
</dbReference>
<proteinExistence type="predicted"/>
<sequence length="286" mass="30695">MSRTLGLVVPAFRPNVDALRAYVIELEKRLDPETIRIELDDPDPGTVERLEAVPATINAVEGRRGKGAAVTAGFCALETELRAFVDADGSTAVHSVERIVERIREGESELVIGSRRHPEADVRSSQSAFREQLGDGFAWLARRLLSISVSDYQCGAKAIEADAWRSVCPHLSEHGFAWDVELLALVDALGYRVEEVPVTWADAPDSTVSSVETPLELARGALRARHRAKRIGDTGGGLHAALAKRRSEPTRVIERLGIEPGEAGSSPGPGPGPGSASGPDRNADDD</sequence>
<dbReference type="AlphaFoldDB" id="M0M4C7"/>
<dbReference type="Gene3D" id="3.90.550.10">
    <property type="entry name" value="Spore Coat Polysaccharide Biosynthesis Protein SpsA, Chain A"/>
    <property type="match status" value="1"/>
</dbReference>
<dbReference type="GO" id="GO:0006487">
    <property type="term" value="P:protein N-linked glycosylation"/>
    <property type="evidence" value="ECO:0007669"/>
    <property type="project" value="TreeGrafter"/>
</dbReference>
<evidence type="ECO:0000313" key="3">
    <source>
        <dbReference type="EMBL" id="EMA39474.1"/>
    </source>
</evidence>
<feature type="region of interest" description="Disordered" evidence="1">
    <location>
        <begin position="232"/>
        <end position="251"/>
    </location>
</feature>
<name>M0M4C7_9EURY</name>
<dbReference type="eggNOG" id="arCOG00895">
    <property type="taxonomic scope" value="Archaea"/>
</dbReference>
<keyword evidence="4" id="KW-1185">Reference proteome</keyword>
<dbReference type="InterPro" id="IPR001173">
    <property type="entry name" value="Glyco_trans_2-like"/>
</dbReference>
<dbReference type="STRING" id="1227454.C446_08496"/>
<reference evidence="3 4" key="1">
    <citation type="journal article" date="2014" name="PLoS Genet.">
        <title>Phylogenetically driven sequencing of extremely halophilic archaea reveals strategies for static and dynamic osmo-response.</title>
        <authorList>
            <person name="Becker E.A."/>
            <person name="Seitzer P.M."/>
            <person name="Tritt A."/>
            <person name="Larsen D."/>
            <person name="Krusor M."/>
            <person name="Yao A.I."/>
            <person name="Wu D."/>
            <person name="Madern D."/>
            <person name="Eisen J.A."/>
            <person name="Darling A.E."/>
            <person name="Facciotti M.T."/>
        </authorList>
    </citation>
    <scope>NUCLEOTIDE SEQUENCE [LARGE SCALE GENOMIC DNA]</scope>
    <source>
        <strain evidence="3 4">JCM 10879</strain>
    </source>
</reference>
<gene>
    <name evidence="3" type="ORF">C446_08496</name>
</gene>
<dbReference type="Proteomes" id="UP000011607">
    <property type="component" value="Unassembled WGS sequence"/>
</dbReference>
<evidence type="ECO:0000259" key="2">
    <source>
        <dbReference type="Pfam" id="PF00535"/>
    </source>
</evidence>
<evidence type="ECO:0000256" key="1">
    <source>
        <dbReference type="SAM" id="MobiDB-lite"/>
    </source>
</evidence>
<dbReference type="PATRIC" id="fig|1227454.3.peg.1716"/>
<dbReference type="EMBL" id="AOMA01000082">
    <property type="protein sequence ID" value="EMA39474.1"/>
    <property type="molecule type" value="Genomic_DNA"/>
</dbReference>
<dbReference type="GO" id="GO:0016740">
    <property type="term" value="F:transferase activity"/>
    <property type="evidence" value="ECO:0007669"/>
    <property type="project" value="UniProtKB-KW"/>
</dbReference>
<dbReference type="PANTHER" id="PTHR10859:SF91">
    <property type="entry name" value="DOLICHYL-PHOSPHATE BETA-GLUCOSYLTRANSFERASE"/>
    <property type="match status" value="1"/>
</dbReference>
<dbReference type="PANTHER" id="PTHR10859">
    <property type="entry name" value="GLYCOSYL TRANSFERASE"/>
    <property type="match status" value="1"/>
</dbReference>
<keyword evidence="3" id="KW-0808">Transferase</keyword>
<feature type="region of interest" description="Disordered" evidence="1">
    <location>
        <begin position="257"/>
        <end position="286"/>
    </location>
</feature>
<dbReference type="RefSeq" id="WP_006672630.1">
    <property type="nucleotide sequence ID" value="NZ_AOMA01000082.1"/>
</dbReference>
<dbReference type="SUPFAM" id="SSF53448">
    <property type="entry name" value="Nucleotide-diphospho-sugar transferases"/>
    <property type="match status" value="1"/>
</dbReference>
<evidence type="ECO:0000313" key="4">
    <source>
        <dbReference type="Proteomes" id="UP000011607"/>
    </source>
</evidence>
<dbReference type="InterPro" id="IPR029044">
    <property type="entry name" value="Nucleotide-diphossugar_trans"/>
</dbReference>
<protein>
    <submittedName>
        <fullName evidence="3">Dolichol-P-glucose transferase</fullName>
    </submittedName>
</protein>
<feature type="domain" description="Glycosyltransferase 2-like" evidence="2">
    <location>
        <begin position="43"/>
        <end position="128"/>
    </location>
</feature>
<organism evidence="3 4">
    <name type="scientific">Halobiforma nitratireducens JCM 10879</name>
    <dbReference type="NCBI Taxonomy" id="1227454"/>
    <lineage>
        <taxon>Archaea</taxon>
        <taxon>Methanobacteriati</taxon>
        <taxon>Methanobacteriota</taxon>
        <taxon>Stenosarchaea group</taxon>
        <taxon>Halobacteria</taxon>
        <taxon>Halobacteriales</taxon>
        <taxon>Natrialbaceae</taxon>
        <taxon>Halobiforma</taxon>
    </lineage>
</organism>
<comment type="caution">
    <text evidence="3">The sequence shown here is derived from an EMBL/GenBank/DDBJ whole genome shotgun (WGS) entry which is preliminary data.</text>
</comment>